<gene>
    <name evidence="10" type="ORF">UT67_C0012G0009</name>
</gene>
<dbReference type="Pfam" id="PF00175">
    <property type="entry name" value="NAD_binding_1"/>
    <property type="match status" value="1"/>
</dbReference>
<evidence type="ECO:0000256" key="3">
    <source>
        <dbReference type="ARBA" id="ARBA00022714"/>
    </source>
</evidence>
<dbReference type="Gene3D" id="2.40.30.10">
    <property type="entry name" value="Translation factors"/>
    <property type="match status" value="1"/>
</dbReference>
<dbReference type="PROSITE" id="PS51384">
    <property type="entry name" value="FAD_FR"/>
    <property type="match status" value="1"/>
</dbReference>
<dbReference type="InterPro" id="IPR039261">
    <property type="entry name" value="FNR_nucleotide-bd"/>
</dbReference>
<keyword evidence="3" id="KW-0001">2Fe-2S</keyword>
<evidence type="ECO:0000256" key="4">
    <source>
        <dbReference type="ARBA" id="ARBA00022723"/>
    </source>
</evidence>
<evidence type="ECO:0000256" key="5">
    <source>
        <dbReference type="ARBA" id="ARBA00022827"/>
    </source>
</evidence>
<evidence type="ECO:0000256" key="7">
    <source>
        <dbReference type="ARBA" id="ARBA00023004"/>
    </source>
</evidence>
<dbReference type="InterPro" id="IPR017938">
    <property type="entry name" value="Riboflavin_synthase-like_b-brl"/>
</dbReference>
<dbReference type="SUPFAM" id="SSF52343">
    <property type="entry name" value="Ferredoxin reductase-like, C-terminal NADP-linked domain"/>
    <property type="match status" value="1"/>
</dbReference>
<dbReference type="PRINTS" id="PR00410">
    <property type="entry name" value="PHEHYDRXLASE"/>
</dbReference>
<dbReference type="PANTHER" id="PTHR47354">
    <property type="entry name" value="NADH OXIDOREDUCTASE HCR"/>
    <property type="match status" value="1"/>
</dbReference>
<dbReference type="STRING" id="1619037.UT67_C0012G0009"/>
<keyword evidence="7" id="KW-0408">Iron</keyword>
<organism evidence="10 11">
    <name type="scientific">Candidatus Magasanikbacteria bacterium GW2011_GWA2_40_10</name>
    <dbReference type="NCBI Taxonomy" id="1619037"/>
    <lineage>
        <taxon>Bacteria</taxon>
        <taxon>Candidatus Magasanikiibacteriota</taxon>
    </lineage>
</organism>
<dbReference type="InterPro" id="IPR050415">
    <property type="entry name" value="MRET"/>
</dbReference>
<evidence type="ECO:0000313" key="10">
    <source>
        <dbReference type="EMBL" id="KKR34566.1"/>
    </source>
</evidence>
<evidence type="ECO:0000313" key="11">
    <source>
        <dbReference type="Proteomes" id="UP000034855"/>
    </source>
</evidence>
<dbReference type="SUPFAM" id="SSF63380">
    <property type="entry name" value="Riboflavin synthase domain-like"/>
    <property type="match status" value="1"/>
</dbReference>
<feature type="domain" description="FAD-binding FR-type" evidence="9">
    <location>
        <begin position="1"/>
        <end position="103"/>
    </location>
</feature>
<dbReference type="CDD" id="cd00322">
    <property type="entry name" value="FNR_like"/>
    <property type="match status" value="1"/>
</dbReference>
<comment type="caution">
    <text evidence="10">The sequence shown here is derived from an EMBL/GenBank/DDBJ whole genome shotgun (WGS) entry which is preliminary data.</text>
</comment>
<dbReference type="GO" id="GO:0051537">
    <property type="term" value="F:2 iron, 2 sulfur cluster binding"/>
    <property type="evidence" value="ECO:0007669"/>
    <property type="project" value="UniProtKB-KW"/>
</dbReference>
<evidence type="ECO:0000259" key="9">
    <source>
        <dbReference type="PROSITE" id="PS51384"/>
    </source>
</evidence>
<evidence type="ECO:0000256" key="1">
    <source>
        <dbReference type="ARBA" id="ARBA00001974"/>
    </source>
</evidence>
<dbReference type="GO" id="GO:0046872">
    <property type="term" value="F:metal ion binding"/>
    <property type="evidence" value="ECO:0007669"/>
    <property type="project" value="UniProtKB-KW"/>
</dbReference>
<keyword evidence="2" id="KW-0285">Flavoprotein</keyword>
<dbReference type="Proteomes" id="UP000034855">
    <property type="component" value="Unassembled WGS sequence"/>
</dbReference>
<dbReference type="AlphaFoldDB" id="A0A0G0QB41"/>
<keyword evidence="8" id="KW-0411">Iron-sulfur</keyword>
<proteinExistence type="predicted"/>
<keyword evidence="6" id="KW-0560">Oxidoreductase</keyword>
<sequence>MVSHIVKIIKKEEIAERTMAFYFEKPDGFEFTAGQYVTVSLINPPETDDEGNYRFFSLITAPYENCLGIATRIRDTAFKRVLKNLPIGSEIKITNSSGSFFLHKDISKPAVFIIGGIGITPVFSIVKNATYEKLPHQLFLFYSNKRPEDAPFLKDLQNLEKENPNFKLITTMTEMENSKQAWLGETGFITKEMLQKYIENLNSPIYYMSGPPTMVEAMRELAEKVGASDDHIIFEEFTGY</sequence>
<dbReference type="EMBL" id="LBXR01000012">
    <property type="protein sequence ID" value="KKR34566.1"/>
    <property type="molecule type" value="Genomic_DNA"/>
</dbReference>
<accession>A0A0G0QB41</accession>
<dbReference type="InterPro" id="IPR001433">
    <property type="entry name" value="OxRdtase_FAD/NAD-bd"/>
</dbReference>
<reference evidence="10 11" key="1">
    <citation type="journal article" date="2015" name="Nature">
        <title>rRNA introns, odd ribosomes, and small enigmatic genomes across a large radiation of phyla.</title>
        <authorList>
            <person name="Brown C.T."/>
            <person name="Hug L.A."/>
            <person name="Thomas B.C."/>
            <person name="Sharon I."/>
            <person name="Castelle C.J."/>
            <person name="Singh A."/>
            <person name="Wilkins M.J."/>
            <person name="Williams K.H."/>
            <person name="Banfield J.F."/>
        </authorList>
    </citation>
    <scope>NUCLEOTIDE SEQUENCE [LARGE SCALE GENOMIC DNA]</scope>
</reference>
<keyword evidence="5" id="KW-0274">FAD</keyword>
<dbReference type="PANTHER" id="PTHR47354:SF8">
    <property type="entry name" value="1,2-PHENYLACETYL-COA EPOXIDASE, SUBUNIT E"/>
    <property type="match status" value="1"/>
</dbReference>
<protein>
    <submittedName>
        <fullName evidence="10">Oxidoreductase FAD/NAD(P)-binding family protein</fullName>
    </submittedName>
</protein>
<dbReference type="InterPro" id="IPR017927">
    <property type="entry name" value="FAD-bd_FR_type"/>
</dbReference>
<dbReference type="GO" id="GO:0050660">
    <property type="term" value="F:flavin adenine dinucleotide binding"/>
    <property type="evidence" value="ECO:0007669"/>
    <property type="project" value="TreeGrafter"/>
</dbReference>
<keyword evidence="4" id="KW-0479">Metal-binding</keyword>
<evidence type="ECO:0000256" key="2">
    <source>
        <dbReference type="ARBA" id="ARBA00022630"/>
    </source>
</evidence>
<comment type="cofactor">
    <cofactor evidence="1">
        <name>FAD</name>
        <dbReference type="ChEBI" id="CHEBI:57692"/>
    </cofactor>
</comment>
<name>A0A0G0QB41_9BACT</name>
<dbReference type="Gene3D" id="3.40.50.80">
    <property type="entry name" value="Nucleotide-binding domain of ferredoxin-NADP reductase (FNR) module"/>
    <property type="match status" value="1"/>
</dbReference>
<evidence type="ECO:0000256" key="8">
    <source>
        <dbReference type="ARBA" id="ARBA00023014"/>
    </source>
</evidence>
<evidence type="ECO:0000256" key="6">
    <source>
        <dbReference type="ARBA" id="ARBA00023002"/>
    </source>
</evidence>
<dbReference type="GO" id="GO:0016491">
    <property type="term" value="F:oxidoreductase activity"/>
    <property type="evidence" value="ECO:0007669"/>
    <property type="project" value="UniProtKB-KW"/>
</dbReference>